<dbReference type="InterPro" id="IPR012337">
    <property type="entry name" value="RNaseH-like_sf"/>
</dbReference>
<dbReference type="Gene3D" id="3.30.420.10">
    <property type="entry name" value="Ribonuclease H-like superfamily/Ribonuclease H"/>
    <property type="match status" value="1"/>
</dbReference>
<dbReference type="Proteomes" id="UP001358417">
    <property type="component" value="Unassembled WGS sequence"/>
</dbReference>
<dbReference type="EMBL" id="JAVRRD010000003">
    <property type="protein sequence ID" value="KAK5061321.1"/>
    <property type="molecule type" value="Genomic_DNA"/>
</dbReference>
<dbReference type="GO" id="GO:0005739">
    <property type="term" value="C:mitochondrion"/>
    <property type="evidence" value="ECO:0007669"/>
    <property type="project" value="TreeGrafter"/>
</dbReference>
<dbReference type="PANTHER" id="PTHR28072:SF1">
    <property type="entry name" value="CRUCIFORM CUTTING ENDONUCLEASE 1, MITOCHONDRIAL-RELATED"/>
    <property type="match status" value="1"/>
</dbReference>
<protein>
    <recommendedName>
        <fullName evidence="2">Mitochondrial resolvase Ydc2 catalytic domain-containing protein</fullName>
    </recommendedName>
</protein>
<dbReference type="InterPro" id="IPR039197">
    <property type="entry name" value="Mrs1/Cce1"/>
</dbReference>
<sequence>MPAQTSWLESLTLVKLQRLATIIGSPSSGTKAVRIAGIREAIDKAAPLDKTSTGLSLLSIDMGIRNLAFAHIKAPAILGSDGFYQYGQPMIETWQRLSVSTPEGSTTSVQARKAGPPVEENGLRSGPAPGAKAKKESFEPIDFAAHAYRFIDHVLKTHKPNQILIERQRFRTGGQASVQEWTIRVGVFEGMLYAVLRALAGERKLNLHIDPMQPARVNGSWLEGSDSPKTAQGKRLSSRDVKQAKIALVCRMLEGKAKHSSFTVSEQLQPFTEDFTSVWKKEARDKKSANGGIGKLDDLADSLLQGLAWINWQNNRIRLRLLGKEAFDLDTS</sequence>
<organism evidence="3 4">
    <name type="scientific">Exophiala bonariae</name>
    <dbReference type="NCBI Taxonomy" id="1690606"/>
    <lineage>
        <taxon>Eukaryota</taxon>
        <taxon>Fungi</taxon>
        <taxon>Dikarya</taxon>
        <taxon>Ascomycota</taxon>
        <taxon>Pezizomycotina</taxon>
        <taxon>Eurotiomycetes</taxon>
        <taxon>Chaetothyriomycetidae</taxon>
        <taxon>Chaetothyriales</taxon>
        <taxon>Herpotrichiellaceae</taxon>
        <taxon>Exophiala</taxon>
    </lineage>
</organism>
<dbReference type="GO" id="GO:0070336">
    <property type="term" value="F:flap-structured DNA binding"/>
    <property type="evidence" value="ECO:0007669"/>
    <property type="project" value="TreeGrafter"/>
</dbReference>
<dbReference type="GO" id="GO:0000402">
    <property type="term" value="F:crossed form four-way junction DNA binding"/>
    <property type="evidence" value="ECO:0007669"/>
    <property type="project" value="TreeGrafter"/>
</dbReference>
<dbReference type="Pfam" id="PF09159">
    <property type="entry name" value="Ydc2-catalyt"/>
    <property type="match status" value="1"/>
</dbReference>
<dbReference type="AlphaFoldDB" id="A0AAV9NMX2"/>
<dbReference type="RefSeq" id="XP_064710418.1">
    <property type="nucleotide sequence ID" value="XM_064851415.1"/>
</dbReference>
<evidence type="ECO:0000313" key="4">
    <source>
        <dbReference type="Proteomes" id="UP001358417"/>
    </source>
</evidence>
<dbReference type="CDD" id="cd16963">
    <property type="entry name" value="CCE1"/>
    <property type="match status" value="1"/>
</dbReference>
<comment type="caution">
    <text evidence="3">The sequence shown here is derived from an EMBL/GenBank/DDBJ whole genome shotgun (WGS) entry which is preliminary data.</text>
</comment>
<dbReference type="GO" id="GO:0000403">
    <property type="term" value="F:Y-form DNA binding"/>
    <property type="evidence" value="ECO:0007669"/>
    <property type="project" value="TreeGrafter"/>
</dbReference>
<name>A0AAV9NMX2_9EURO</name>
<gene>
    <name evidence="3" type="ORF">LTR84_007863</name>
</gene>
<dbReference type="InterPro" id="IPR036397">
    <property type="entry name" value="RNaseH_sf"/>
</dbReference>
<proteinExistence type="predicted"/>
<dbReference type="GO" id="GO:0004520">
    <property type="term" value="F:DNA endonuclease activity"/>
    <property type="evidence" value="ECO:0007669"/>
    <property type="project" value="TreeGrafter"/>
</dbReference>
<keyword evidence="4" id="KW-1185">Reference proteome</keyword>
<reference evidence="3 4" key="1">
    <citation type="submission" date="2023-08" db="EMBL/GenBank/DDBJ databases">
        <title>Black Yeasts Isolated from many extreme environments.</title>
        <authorList>
            <person name="Coleine C."/>
            <person name="Stajich J.E."/>
            <person name="Selbmann L."/>
        </authorList>
    </citation>
    <scope>NUCLEOTIDE SEQUENCE [LARGE SCALE GENOMIC DNA]</scope>
    <source>
        <strain evidence="3 4">CCFEE 5792</strain>
    </source>
</reference>
<evidence type="ECO:0000256" key="1">
    <source>
        <dbReference type="SAM" id="MobiDB-lite"/>
    </source>
</evidence>
<evidence type="ECO:0000259" key="2">
    <source>
        <dbReference type="Pfam" id="PF09159"/>
    </source>
</evidence>
<feature type="domain" description="Mitochondrial resolvase Ydc2 catalytic" evidence="2">
    <location>
        <begin position="58"/>
        <end position="318"/>
    </location>
</feature>
<dbReference type="PANTHER" id="PTHR28072">
    <property type="entry name" value="CRUCIFORM CUTTING ENDONUCLEASE 1, MITOCHONDRIAL-RELATED"/>
    <property type="match status" value="1"/>
</dbReference>
<dbReference type="InterPro" id="IPR015242">
    <property type="entry name" value="Ydc2_cat"/>
</dbReference>
<dbReference type="GeneID" id="89976028"/>
<accession>A0AAV9NMX2</accession>
<evidence type="ECO:0000313" key="3">
    <source>
        <dbReference type="EMBL" id="KAK5061321.1"/>
    </source>
</evidence>
<dbReference type="SUPFAM" id="SSF53098">
    <property type="entry name" value="Ribonuclease H-like"/>
    <property type="match status" value="1"/>
</dbReference>
<feature type="region of interest" description="Disordered" evidence="1">
    <location>
        <begin position="102"/>
        <end position="134"/>
    </location>
</feature>